<dbReference type="InterPro" id="IPR010998">
    <property type="entry name" value="Integrase_recombinase_N"/>
</dbReference>
<dbReference type="PROSITE" id="PS51898">
    <property type="entry name" value="TYR_RECOMBINASE"/>
    <property type="match status" value="1"/>
</dbReference>
<dbReference type="Pfam" id="PF00589">
    <property type="entry name" value="Phage_integrase"/>
    <property type="match status" value="1"/>
</dbReference>
<evidence type="ECO:0000256" key="1">
    <source>
        <dbReference type="ARBA" id="ARBA00008857"/>
    </source>
</evidence>
<gene>
    <name evidence="5" type="ORF">Pan14r_16330</name>
</gene>
<keyword evidence="2" id="KW-0238">DNA-binding</keyword>
<name>A0A5C5Y172_9PLAN</name>
<dbReference type="InterPro" id="IPR050090">
    <property type="entry name" value="Tyrosine_recombinase_XerCD"/>
</dbReference>
<evidence type="ECO:0000256" key="3">
    <source>
        <dbReference type="ARBA" id="ARBA00023172"/>
    </source>
</evidence>
<dbReference type="AlphaFoldDB" id="A0A5C5Y172"/>
<dbReference type="Gene3D" id="1.10.443.10">
    <property type="entry name" value="Intergrase catalytic core"/>
    <property type="match status" value="1"/>
</dbReference>
<protein>
    <submittedName>
        <fullName evidence="5">Site-specific tyrosine recombinase XerD</fullName>
    </submittedName>
</protein>
<dbReference type="InterPro" id="IPR013762">
    <property type="entry name" value="Integrase-like_cat_sf"/>
</dbReference>
<dbReference type="InterPro" id="IPR025269">
    <property type="entry name" value="SAM-like_dom"/>
</dbReference>
<evidence type="ECO:0000256" key="2">
    <source>
        <dbReference type="ARBA" id="ARBA00023125"/>
    </source>
</evidence>
<reference evidence="5 6" key="1">
    <citation type="submission" date="2019-02" db="EMBL/GenBank/DDBJ databases">
        <title>Deep-cultivation of Planctomycetes and their phenomic and genomic characterization uncovers novel biology.</title>
        <authorList>
            <person name="Wiegand S."/>
            <person name="Jogler M."/>
            <person name="Boedeker C."/>
            <person name="Pinto D."/>
            <person name="Vollmers J."/>
            <person name="Rivas-Marin E."/>
            <person name="Kohn T."/>
            <person name="Peeters S.H."/>
            <person name="Heuer A."/>
            <person name="Rast P."/>
            <person name="Oberbeckmann S."/>
            <person name="Bunk B."/>
            <person name="Jeske O."/>
            <person name="Meyerdierks A."/>
            <person name="Storesund J.E."/>
            <person name="Kallscheuer N."/>
            <person name="Luecker S."/>
            <person name="Lage O.M."/>
            <person name="Pohl T."/>
            <person name="Merkel B.J."/>
            <person name="Hornburger P."/>
            <person name="Mueller R.-W."/>
            <person name="Bruemmer F."/>
            <person name="Labrenz M."/>
            <person name="Spormann A.M."/>
            <person name="Op Den Camp H."/>
            <person name="Overmann J."/>
            <person name="Amann R."/>
            <person name="Jetten M.S.M."/>
            <person name="Mascher T."/>
            <person name="Medema M.H."/>
            <person name="Devos D.P."/>
            <person name="Kaster A.-K."/>
            <person name="Ovreas L."/>
            <person name="Rohde M."/>
            <person name="Galperin M.Y."/>
            <person name="Jogler C."/>
        </authorList>
    </citation>
    <scope>NUCLEOTIDE SEQUENCE [LARGE SCALE GENOMIC DNA]</scope>
    <source>
        <strain evidence="5 6">Pan14r</strain>
    </source>
</reference>
<comment type="similarity">
    <text evidence="1">Belongs to the 'phage' integrase family.</text>
</comment>
<keyword evidence="6" id="KW-1185">Reference proteome</keyword>
<keyword evidence="3" id="KW-0233">DNA recombination</keyword>
<evidence type="ECO:0000313" key="6">
    <source>
        <dbReference type="Proteomes" id="UP000317238"/>
    </source>
</evidence>
<evidence type="ECO:0000313" key="5">
    <source>
        <dbReference type="EMBL" id="TWT69347.1"/>
    </source>
</evidence>
<dbReference type="Gene3D" id="1.10.150.130">
    <property type="match status" value="1"/>
</dbReference>
<comment type="caution">
    <text evidence="5">The sequence shown here is derived from an EMBL/GenBank/DDBJ whole genome shotgun (WGS) entry which is preliminary data.</text>
</comment>
<dbReference type="GO" id="GO:0003677">
    <property type="term" value="F:DNA binding"/>
    <property type="evidence" value="ECO:0007669"/>
    <property type="project" value="UniProtKB-KW"/>
</dbReference>
<dbReference type="OrthoDB" id="249527at2"/>
<dbReference type="PANTHER" id="PTHR30349:SF41">
    <property type="entry name" value="INTEGRASE_RECOMBINASE PROTEIN MJ0367-RELATED"/>
    <property type="match status" value="1"/>
</dbReference>
<dbReference type="CDD" id="cd00397">
    <property type="entry name" value="DNA_BRE_C"/>
    <property type="match status" value="1"/>
</dbReference>
<dbReference type="GO" id="GO:0015074">
    <property type="term" value="P:DNA integration"/>
    <property type="evidence" value="ECO:0007669"/>
    <property type="project" value="InterPro"/>
</dbReference>
<dbReference type="Proteomes" id="UP000317238">
    <property type="component" value="Unassembled WGS sequence"/>
</dbReference>
<evidence type="ECO:0000259" key="4">
    <source>
        <dbReference type="PROSITE" id="PS51898"/>
    </source>
</evidence>
<proteinExistence type="inferred from homology"/>
<feature type="domain" description="Tyr recombinase" evidence="4">
    <location>
        <begin position="242"/>
        <end position="420"/>
    </location>
</feature>
<dbReference type="SUPFAM" id="SSF56349">
    <property type="entry name" value="DNA breaking-rejoining enzymes"/>
    <property type="match status" value="1"/>
</dbReference>
<dbReference type="Pfam" id="PF13102">
    <property type="entry name" value="Phage_int_SAM_5"/>
    <property type="match status" value="1"/>
</dbReference>
<dbReference type="RefSeq" id="WP_146438811.1">
    <property type="nucleotide sequence ID" value="NZ_SJPL01000001.1"/>
</dbReference>
<dbReference type="InterPro" id="IPR002104">
    <property type="entry name" value="Integrase_catalytic"/>
</dbReference>
<dbReference type="EMBL" id="SJPL01000001">
    <property type="protein sequence ID" value="TWT69347.1"/>
    <property type="molecule type" value="Genomic_DNA"/>
</dbReference>
<dbReference type="PANTHER" id="PTHR30349">
    <property type="entry name" value="PHAGE INTEGRASE-RELATED"/>
    <property type="match status" value="1"/>
</dbReference>
<organism evidence="5 6">
    <name type="scientific">Crateriforma conspicua</name>
    <dbReference type="NCBI Taxonomy" id="2527996"/>
    <lineage>
        <taxon>Bacteria</taxon>
        <taxon>Pseudomonadati</taxon>
        <taxon>Planctomycetota</taxon>
        <taxon>Planctomycetia</taxon>
        <taxon>Planctomycetales</taxon>
        <taxon>Planctomycetaceae</taxon>
        <taxon>Crateriforma</taxon>
    </lineage>
</organism>
<sequence>MKDRTEPTIAELNRWTVGLDGELKQRDVKVAGGQNKVLGSVLSDFETILGRPMEVCDINPDVAIMLILKMKRDGARQRGMRARYDWFVGRAETAFRLGWLPRQDFDDVKELFAKSAGFGAASPLPAANVGSAAGTIANISLSELLEIHYIPSRLIGKSQNTLRLYRHTIRKLNRWAGRDFMVADLNVQTCARYIGDLMASGTLSPHTIEKEATQLRALWNFAYRKRMHTDAAEIAPVSCPDRIPDAWTRDEMVALMKACESAKGMIGKIEASKFWPALVSLIYDCGERISAVMQIRRDDIDSQGWVTVRGEYRKGKTRDKRYKLRPETVARINAIKVIGEPLILPWPMSEQYLWHKFGKVLKSAGLPSNRRTKFHKIRRTCASDFEAAGGNATKLLDHDNRRTTMRYLDPRVIREVQPADIVPGIGQEVAANE</sequence>
<dbReference type="GO" id="GO:0006310">
    <property type="term" value="P:DNA recombination"/>
    <property type="evidence" value="ECO:0007669"/>
    <property type="project" value="UniProtKB-KW"/>
</dbReference>
<accession>A0A5C5Y172</accession>
<dbReference type="InterPro" id="IPR011010">
    <property type="entry name" value="DNA_brk_join_enz"/>
</dbReference>